<protein>
    <submittedName>
        <fullName evidence="3">Uncharacterized protein</fullName>
    </submittedName>
</protein>
<feature type="region of interest" description="Disordered" evidence="1">
    <location>
        <begin position="23"/>
        <end position="77"/>
    </location>
</feature>
<evidence type="ECO:0000256" key="2">
    <source>
        <dbReference type="SAM" id="SignalP"/>
    </source>
</evidence>
<dbReference type="EMBL" id="JAIQCJ010002079">
    <property type="protein sequence ID" value="KAJ8783979.1"/>
    <property type="molecule type" value="Genomic_DNA"/>
</dbReference>
<comment type="caution">
    <text evidence="3">The sequence shown here is derived from an EMBL/GenBank/DDBJ whole genome shotgun (WGS) entry which is preliminary data.</text>
</comment>
<proteinExistence type="predicted"/>
<accession>A0AB34GZZ4</accession>
<keyword evidence="4" id="KW-1185">Reference proteome</keyword>
<name>A0AB34GZZ4_ESCRO</name>
<evidence type="ECO:0000313" key="3">
    <source>
        <dbReference type="EMBL" id="KAJ8783979.1"/>
    </source>
</evidence>
<feature type="compositionally biased region" description="Gly residues" evidence="1">
    <location>
        <begin position="52"/>
        <end position="62"/>
    </location>
</feature>
<feature type="chain" id="PRO_5044289404" evidence="2">
    <location>
        <begin position="20"/>
        <end position="180"/>
    </location>
</feature>
<organism evidence="3 4">
    <name type="scientific">Eschrichtius robustus</name>
    <name type="common">California gray whale</name>
    <name type="synonym">Eschrichtius gibbosus</name>
    <dbReference type="NCBI Taxonomy" id="9764"/>
    <lineage>
        <taxon>Eukaryota</taxon>
        <taxon>Metazoa</taxon>
        <taxon>Chordata</taxon>
        <taxon>Craniata</taxon>
        <taxon>Vertebrata</taxon>
        <taxon>Euteleostomi</taxon>
        <taxon>Mammalia</taxon>
        <taxon>Eutheria</taxon>
        <taxon>Laurasiatheria</taxon>
        <taxon>Artiodactyla</taxon>
        <taxon>Whippomorpha</taxon>
        <taxon>Cetacea</taxon>
        <taxon>Mysticeti</taxon>
        <taxon>Eschrichtiidae</taxon>
        <taxon>Eschrichtius</taxon>
    </lineage>
</organism>
<dbReference type="AlphaFoldDB" id="A0AB34GZZ4"/>
<dbReference type="Proteomes" id="UP001159641">
    <property type="component" value="Unassembled WGS sequence"/>
</dbReference>
<evidence type="ECO:0000313" key="4">
    <source>
        <dbReference type="Proteomes" id="UP001159641"/>
    </source>
</evidence>
<keyword evidence="2" id="KW-0732">Signal</keyword>
<sequence>MRLLPALLVLAAAWPWARAGERGLRPRDPSVALPWPLGARAPRTPPRLRPGRWGGAGGGSGEAGAERRGRPGAAGAGQRVQSVCATAVCGARGPRPGAVRVRGKDASLSRRGARLRFSPFLVFLRLRGSLSVPRGLSAWWLPPARGKDNKLGAVGPGHPRFPPWVPCPRTLPASFTSRTV</sequence>
<evidence type="ECO:0000256" key="1">
    <source>
        <dbReference type="SAM" id="MobiDB-lite"/>
    </source>
</evidence>
<reference evidence="3 4" key="1">
    <citation type="submission" date="2022-11" db="EMBL/GenBank/DDBJ databases">
        <title>Whole genome sequence of Eschrichtius robustus ER-17-0199.</title>
        <authorList>
            <person name="Bruniche-Olsen A."/>
            <person name="Black A.N."/>
            <person name="Fields C.J."/>
            <person name="Walden K."/>
            <person name="Dewoody J.A."/>
        </authorList>
    </citation>
    <scope>NUCLEOTIDE SEQUENCE [LARGE SCALE GENOMIC DNA]</scope>
    <source>
        <strain evidence="3">ER-17-0199</strain>
        <tissue evidence="3">Blubber</tissue>
    </source>
</reference>
<gene>
    <name evidence="3" type="ORF">J1605_009022</name>
</gene>
<feature type="signal peptide" evidence="2">
    <location>
        <begin position="1"/>
        <end position="19"/>
    </location>
</feature>